<dbReference type="GO" id="GO:0005524">
    <property type="term" value="F:ATP binding"/>
    <property type="evidence" value="ECO:0007669"/>
    <property type="project" value="InterPro"/>
</dbReference>
<proteinExistence type="predicted"/>
<dbReference type="Gene3D" id="3.40.50.300">
    <property type="entry name" value="P-loop containing nucleotide triphosphate hydrolases"/>
    <property type="match status" value="1"/>
</dbReference>
<dbReference type="GO" id="GO:0006302">
    <property type="term" value="P:double-strand break repair"/>
    <property type="evidence" value="ECO:0007669"/>
    <property type="project" value="TreeGrafter"/>
</dbReference>
<dbReference type="EMBL" id="VXMH01000112">
    <property type="protein sequence ID" value="MYC97316.1"/>
    <property type="molecule type" value="Genomic_DNA"/>
</dbReference>
<reference evidence="2" key="1">
    <citation type="submission" date="2019-09" db="EMBL/GenBank/DDBJ databases">
        <title>Characterisation of the sponge microbiome using genome-centric metagenomics.</title>
        <authorList>
            <person name="Engelberts J.P."/>
            <person name="Robbins S.J."/>
            <person name="De Goeij J.M."/>
            <person name="Aranda M."/>
            <person name="Bell S.C."/>
            <person name="Webster N.S."/>
        </authorList>
    </citation>
    <scope>NUCLEOTIDE SEQUENCE</scope>
    <source>
        <strain evidence="2">SB0661_bin_32</strain>
    </source>
</reference>
<dbReference type="GO" id="GO:0000731">
    <property type="term" value="P:DNA synthesis involved in DNA repair"/>
    <property type="evidence" value="ECO:0007669"/>
    <property type="project" value="TreeGrafter"/>
</dbReference>
<protein>
    <submittedName>
        <fullName evidence="2">AAA family ATPase</fullName>
    </submittedName>
</protein>
<dbReference type="AlphaFoldDB" id="A0A6B1DCG4"/>
<dbReference type="PANTHER" id="PTHR32182">
    <property type="entry name" value="DNA REPLICATION AND REPAIR PROTEIN RECF"/>
    <property type="match status" value="1"/>
</dbReference>
<name>A0A6B1DCG4_9CHLR</name>
<feature type="domain" description="AAA+ ATPase" evidence="1">
    <location>
        <begin position="24"/>
        <end position="342"/>
    </location>
</feature>
<dbReference type="CDD" id="cd00267">
    <property type="entry name" value="ABC_ATPase"/>
    <property type="match status" value="1"/>
</dbReference>
<dbReference type="SUPFAM" id="SSF52540">
    <property type="entry name" value="P-loop containing nucleoside triphosphate hydrolases"/>
    <property type="match status" value="1"/>
</dbReference>
<dbReference type="InterPro" id="IPR003593">
    <property type="entry name" value="AAA+_ATPase"/>
</dbReference>
<dbReference type="GO" id="GO:0016887">
    <property type="term" value="F:ATP hydrolysis activity"/>
    <property type="evidence" value="ECO:0007669"/>
    <property type="project" value="InterPro"/>
</dbReference>
<dbReference type="PANTHER" id="PTHR32182:SF22">
    <property type="entry name" value="ATP-DEPENDENT ENDONUCLEASE, OLD FAMILY-RELATED"/>
    <property type="match status" value="1"/>
</dbReference>
<dbReference type="PIRSF" id="PIRSF029347">
    <property type="entry name" value="RecF"/>
    <property type="match status" value="1"/>
</dbReference>
<dbReference type="InterPro" id="IPR027417">
    <property type="entry name" value="P-loop_NTPase"/>
</dbReference>
<comment type="caution">
    <text evidence="2">The sequence shown here is derived from an EMBL/GenBank/DDBJ whole genome shotgun (WGS) entry which is preliminary data.</text>
</comment>
<dbReference type="Pfam" id="PF13304">
    <property type="entry name" value="AAA_21"/>
    <property type="match status" value="1"/>
</dbReference>
<sequence length="369" mass="42127">MRNRLDAITLKGFKTIRELDNFRPGPLTVLIGPNGAGKSNFISFFRMLSWMLVEQDHLQTHVAEQGGASKLLHDGPAITREIEAQLTIETISGENQYYFRLFFAAGDILIFADERYRFSRTGHPGTAFWSETGAGHRAPQLLAHSNTDDTARVILSILRRFNVYQFHNTSTTARIRTKWNVNDNRFLKEDGANIAPLLYRLKSEEGHCYQRIVDNLRLILPFFSDFELEPEYRSLLLAWRERGSDQIFDVSQASDGMLRAIALVTLLLQPEETLPDLLILDEPELGLHPYAINVIGGLIRAVSEKVQVIIATQSTAFLDCFELDDIVVVEREERESVFRRQESTDALVEWLEEYSPSELWEKNVIGGRP</sequence>
<accession>A0A6B1DCG4</accession>
<dbReference type="InterPro" id="IPR014555">
    <property type="entry name" value="RecF-like"/>
</dbReference>
<evidence type="ECO:0000259" key="1">
    <source>
        <dbReference type="SMART" id="SM00382"/>
    </source>
</evidence>
<gene>
    <name evidence="2" type="ORF">F4X14_20365</name>
</gene>
<organism evidence="2">
    <name type="scientific">Caldilineaceae bacterium SB0661_bin_32</name>
    <dbReference type="NCBI Taxonomy" id="2605255"/>
    <lineage>
        <taxon>Bacteria</taxon>
        <taxon>Bacillati</taxon>
        <taxon>Chloroflexota</taxon>
        <taxon>Caldilineae</taxon>
        <taxon>Caldilineales</taxon>
        <taxon>Caldilineaceae</taxon>
    </lineage>
</organism>
<evidence type="ECO:0000313" key="2">
    <source>
        <dbReference type="EMBL" id="MYC97316.1"/>
    </source>
</evidence>
<dbReference type="SMART" id="SM00382">
    <property type="entry name" value="AAA"/>
    <property type="match status" value="1"/>
</dbReference>
<dbReference type="InterPro" id="IPR003959">
    <property type="entry name" value="ATPase_AAA_core"/>
</dbReference>